<dbReference type="InterPro" id="IPR013977">
    <property type="entry name" value="GcvT_C"/>
</dbReference>
<dbReference type="InterPro" id="IPR036188">
    <property type="entry name" value="FAD/NAD-bd_sf"/>
</dbReference>
<evidence type="ECO:0000313" key="24">
    <source>
        <dbReference type="Proteomes" id="UP001178461"/>
    </source>
</evidence>
<feature type="domain" description="GCVT N-terminal" evidence="20">
    <location>
        <begin position="479"/>
        <end position="750"/>
    </location>
</feature>
<dbReference type="GO" id="GO:0001716">
    <property type="term" value="F:L-amino-acid oxidase activity"/>
    <property type="evidence" value="ECO:0007669"/>
    <property type="project" value="UniProtKB-EC"/>
</dbReference>
<comment type="function">
    <text evidence="14">Catalyzes the demethylation of N,N-dimethylglycine to sarcosine. Also has activity with sarcosine in vitro.</text>
</comment>
<evidence type="ECO:0000256" key="7">
    <source>
        <dbReference type="ARBA" id="ARBA00022827"/>
    </source>
</evidence>
<dbReference type="InterPro" id="IPR027266">
    <property type="entry name" value="TrmE/GcvT-like"/>
</dbReference>
<gene>
    <name evidence="23" type="ORF">PODLI_1B012269</name>
</gene>
<dbReference type="SUPFAM" id="SSF103025">
    <property type="entry name" value="Folate-binding domain"/>
    <property type="match status" value="1"/>
</dbReference>
<evidence type="ECO:0000256" key="9">
    <source>
        <dbReference type="ARBA" id="ARBA00022990"/>
    </source>
</evidence>
<keyword evidence="9" id="KW-0007">Acetylation</keyword>
<evidence type="ECO:0000256" key="16">
    <source>
        <dbReference type="ARBA" id="ARBA00066704"/>
    </source>
</evidence>
<name>A0AA35L136_9SAUR</name>
<evidence type="ECO:0000256" key="6">
    <source>
        <dbReference type="ARBA" id="ARBA00022630"/>
    </source>
</evidence>
<evidence type="ECO:0000256" key="12">
    <source>
        <dbReference type="ARBA" id="ARBA00023180"/>
    </source>
</evidence>
<feature type="domain" description="Aminomethyltransferase C-terminal" evidence="21">
    <location>
        <begin position="770"/>
        <end position="848"/>
    </location>
</feature>
<dbReference type="Gene3D" id="3.50.50.60">
    <property type="entry name" value="FAD/NAD(P)-binding domain"/>
    <property type="match status" value="1"/>
</dbReference>
<keyword evidence="7" id="KW-0274">FAD</keyword>
<dbReference type="PANTHER" id="PTHR43757">
    <property type="entry name" value="AMINOMETHYLTRANSFERASE"/>
    <property type="match status" value="1"/>
</dbReference>
<comment type="similarity">
    <text evidence="4">Belongs to the GcvT family.</text>
</comment>
<dbReference type="InterPro" id="IPR006076">
    <property type="entry name" value="FAD-dep_OxRdtase"/>
</dbReference>
<evidence type="ECO:0000256" key="10">
    <source>
        <dbReference type="ARBA" id="ARBA00023002"/>
    </source>
</evidence>
<evidence type="ECO:0000256" key="18">
    <source>
        <dbReference type="ARBA" id="ARBA00081701"/>
    </source>
</evidence>
<dbReference type="SUPFAM" id="SSF101790">
    <property type="entry name" value="Aminomethyltransferase beta-barrel domain"/>
    <property type="match status" value="1"/>
</dbReference>
<evidence type="ECO:0000259" key="20">
    <source>
        <dbReference type="Pfam" id="PF01571"/>
    </source>
</evidence>
<sequence length="866" mass="97067">MLRGALRSLPPKLWGREPAFSLPARPFACSPTTERWEEKPSTEARWKDAAETVIIGGGCVGVSLAYHLAKAGMKEVLLLEKSELTAGSTWHAAGLTTYFHPGINLKQIHHYSIKLYEQLEDETGQAVGFHQPGSIRIASTPTRVDEFKYQMSRAGWHPAEQYLIKPERVQELFPLINMEKVLAGLYNPGDGHIDPYSLTMALAAGARKYGAQINYPVQVTDLKSRADGTWEVETPQGIIRANRVVNTAGFWAREIGKMIGLPHPLIPVHHQYIVTATIPEVKALKKEFPVIRDLEGSYYLRQERDGILFGPYESPEKMKLQESWVKNGVPPGFGKELFESDLDRIMDHVEAAMEMVPILKQADIINVVAGPITYSPDILPMVGPHQGVRNYWVAIGFGYGIIHAGGIGKYLSDWILNGEPPFDLIELDPNRYGKWTTPEFTAAKARESYGFNNIVGYPKEERFAGRPTARVSGLYEVLKSECSMGFHAGWEQPHWFYKPGDEIGYKPSFRRTNWFEPVGREYKQVMEKVGVIDLTPFGKISIKGSDSAKFLDRLIANVIPKIGFTNISHMLTPRGRVYAELTVSHLKPGEFLLITGSGSELHDLRWIEEEASTGQFNVEIRNVTEEIGVLGVAGPYARKVLQKLTTEDLSDAAFSFLQSRHLNIADIPVTAIRISYTGELGWELYHRREDSAPLYSAIMEAGREEGIDNFGTYVMNTLRLEKAFRAWGAEMNCDTNPLEAGLKYFIKLNKPADFIGKQALKQIKEKGLERQLVYLTLETDNVDPEGNESVWYNNKVIGNTTSGCYSYSTQQSLAFAYVPVELSKVGQKLEVELLGKNYQATIIQEPLVMTEPTRTRLQKKGGSAKI</sequence>
<keyword evidence="8" id="KW-0809">Transit peptide</keyword>
<evidence type="ECO:0000256" key="14">
    <source>
        <dbReference type="ARBA" id="ARBA00055666"/>
    </source>
</evidence>
<evidence type="ECO:0000256" key="13">
    <source>
        <dbReference type="ARBA" id="ARBA00052020"/>
    </source>
</evidence>
<dbReference type="Pfam" id="PF01571">
    <property type="entry name" value="GCV_T"/>
    <property type="match status" value="1"/>
</dbReference>
<dbReference type="InterPro" id="IPR032503">
    <property type="entry name" value="FAO_M"/>
</dbReference>
<dbReference type="EMBL" id="OX395136">
    <property type="protein sequence ID" value="CAI5787444.1"/>
    <property type="molecule type" value="Genomic_DNA"/>
</dbReference>
<evidence type="ECO:0000256" key="5">
    <source>
        <dbReference type="ARBA" id="ARBA00012806"/>
    </source>
</evidence>
<dbReference type="FunFam" id="3.30.70.1400:FF:000005">
    <property type="entry name" value="Dimethylglycine dehydrogenase, mitochondrial"/>
    <property type="match status" value="1"/>
</dbReference>
<accession>A0AA35L136</accession>
<dbReference type="InterPro" id="IPR028896">
    <property type="entry name" value="GcvT/YgfZ/DmdA"/>
</dbReference>
<feature type="domain" description="FAD dependent oxidoreductase central" evidence="22">
    <location>
        <begin position="417"/>
        <end position="468"/>
    </location>
</feature>
<evidence type="ECO:0000259" key="19">
    <source>
        <dbReference type="Pfam" id="PF01266"/>
    </source>
</evidence>
<feature type="domain" description="FAD dependent oxidoreductase" evidence="19">
    <location>
        <begin position="52"/>
        <end position="414"/>
    </location>
</feature>
<comment type="pathway">
    <text evidence="15">Amine and polyamine degradation; betaine degradation; sarcosine from betaine: step 2/2.</text>
</comment>
<organism evidence="23 24">
    <name type="scientific">Podarcis lilfordi</name>
    <name type="common">Lilford's wall lizard</name>
    <dbReference type="NCBI Taxonomy" id="74358"/>
    <lineage>
        <taxon>Eukaryota</taxon>
        <taxon>Metazoa</taxon>
        <taxon>Chordata</taxon>
        <taxon>Craniata</taxon>
        <taxon>Vertebrata</taxon>
        <taxon>Euteleostomi</taxon>
        <taxon>Lepidosauria</taxon>
        <taxon>Squamata</taxon>
        <taxon>Bifurcata</taxon>
        <taxon>Unidentata</taxon>
        <taxon>Episquamata</taxon>
        <taxon>Laterata</taxon>
        <taxon>Lacertibaenia</taxon>
        <taxon>Lacertidae</taxon>
        <taxon>Podarcis</taxon>
    </lineage>
</organism>
<dbReference type="GO" id="GO:0005739">
    <property type="term" value="C:mitochondrion"/>
    <property type="evidence" value="ECO:0007669"/>
    <property type="project" value="UniProtKB-SubCell"/>
</dbReference>
<evidence type="ECO:0000313" key="23">
    <source>
        <dbReference type="EMBL" id="CAI5787444.1"/>
    </source>
</evidence>
<keyword evidence="12" id="KW-0325">Glycoprotein</keyword>
<evidence type="ECO:0000256" key="15">
    <source>
        <dbReference type="ARBA" id="ARBA00060516"/>
    </source>
</evidence>
<dbReference type="SUPFAM" id="SSF54373">
    <property type="entry name" value="FAD-linked reductases, C-terminal domain"/>
    <property type="match status" value="1"/>
</dbReference>
<keyword evidence="10" id="KW-0560">Oxidoreductase</keyword>
<comment type="subcellular location">
    <subcellularLocation>
        <location evidence="2">Mitochondrion</location>
    </subcellularLocation>
</comment>
<dbReference type="Gene3D" id="3.30.9.10">
    <property type="entry name" value="D-Amino Acid Oxidase, subunit A, domain 2"/>
    <property type="match status" value="1"/>
</dbReference>
<comment type="cofactor">
    <cofactor evidence="1">
        <name>FAD</name>
        <dbReference type="ChEBI" id="CHEBI:57692"/>
    </cofactor>
</comment>
<evidence type="ECO:0000256" key="11">
    <source>
        <dbReference type="ARBA" id="ARBA00023128"/>
    </source>
</evidence>
<evidence type="ECO:0000259" key="22">
    <source>
        <dbReference type="Pfam" id="PF16350"/>
    </source>
</evidence>
<dbReference type="SUPFAM" id="SSF51905">
    <property type="entry name" value="FAD/NAD(P)-binding domain"/>
    <property type="match status" value="1"/>
</dbReference>
<dbReference type="Pfam" id="PF01266">
    <property type="entry name" value="DAO"/>
    <property type="match status" value="1"/>
</dbReference>
<dbReference type="Gene3D" id="2.40.30.110">
    <property type="entry name" value="Aminomethyltransferase beta-barrel domains"/>
    <property type="match status" value="1"/>
</dbReference>
<evidence type="ECO:0000256" key="2">
    <source>
        <dbReference type="ARBA" id="ARBA00004173"/>
    </source>
</evidence>
<dbReference type="FunFam" id="2.40.30.110:FF:000005">
    <property type="entry name" value="dimethylglycine dehydrogenase, mitochondrial"/>
    <property type="match status" value="1"/>
</dbReference>
<keyword evidence="24" id="KW-1185">Reference proteome</keyword>
<evidence type="ECO:0000256" key="1">
    <source>
        <dbReference type="ARBA" id="ARBA00001974"/>
    </source>
</evidence>
<comment type="catalytic activity">
    <reaction evidence="13">
        <text>(6S)-5,6,7,8-tetrahydrofolyl-(gamma-L-Glu)(n) + N,N-dimethylglycine + oxidized [electron-transfer flavoprotein] + H(+) = (6R)-5,10-methylenetetrahydrofolyl-(gamma-L-Glu)(n) + sarcosine + reduced [electron-transfer flavoprotein]</text>
        <dbReference type="Rhea" id="RHEA:52856"/>
        <dbReference type="Rhea" id="RHEA-COMP:10685"/>
        <dbReference type="Rhea" id="RHEA-COMP:10686"/>
        <dbReference type="Rhea" id="RHEA-COMP:13257"/>
        <dbReference type="Rhea" id="RHEA-COMP:14738"/>
        <dbReference type="ChEBI" id="CHEBI:15378"/>
        <dbReference type="ChEBI" id="CHEBI:57433"/>
        <dbReference type="ChEBI" id="CHEBI:57692"/>
        <dbReference type="ChEBI" id="CHEBI:58251"/>
        <dbReference type="ChEBI" id="CHEBI:58307"/>
        <dbReference type="ChEBI" id="CHEBI:136572"/>
        <dbReference type="ChEBI" id="CHEBI:141005"/>
        <dbReference type="EC" id="1.5.8.4"/>
    </reaction>
</comment>
<dbReference type="GO" id="GO:0019695">
    <property type="term" value="P:choline metabolic process"/>
    <property type="evidence" value="ECO:0007669"/>
    <property type="project" value="UniProtKB-ARBA"/>
</dbReference>
<dbReference type="Gene3D" id="3.30.70.1400">
    <property type="entry name" value="Aminomethyltransferase beta-barrel domains"/>
    <property type="match status" value="1"/>
</dbReference>
<evidence type="ECO:0000259" key="21">
    <source>
        <dbReference type="Pfam" id="PF08669"/>
    </source>
</evidence>
<protein>
    <recommendedName>
        <fullName evidence="17">Dimethylglycine dehydrogenase, mitochondrial</fullName>
        <ecNumber evidence="5">1.4.3.2</ecNumber>
        <ecNumber evidence="16">1.5.8.4</ecNumber>
    </recommendedName>
    <alternativeName>
        <fullName evidence="18">ME2GLYDH</fullName>
    </alternativeName>
</protein>
<dbReference type="Pfam" id="PF16350">
    <property type="entry name" value="FAO_M"/>
    <property type="match status" value="1"/>
</dbReference>
<dbReference type="EC" id="1.4.3.2" evidence="5"/>
<proteinExistence type="inferred from homology"/>
<dbReference type="InterPro" id="IPR006222">
    <property type="entry name" value="GCVT_N"/>
</dbReference>
<dbReference type="InterPro" id="IPR029043">
    <property type="entry name" value="GcvT/YgfZ_C"/>
</dbReference>
<dbReference type="PANTHER" id="PTHR43757:SF2">
    <property type="entry name" value="AMINOMETHYLTRANSFERASE, MITOCHONDRIAL"/>
    <property type="match status" value="1"/>
</dbReference>
<dbReference type="Gene3D" id="3.30.1360.120">
    <property type="entry name" value="Probable tRNA modification gtpase trme, domain 1"/>
    <property type="match status" value="1"/>
</dbReference>
<dbReference type="Proteomes" id="UP001178461">
    <property type="component" value="Chromosome 11"/>
</dbReference>
<reference evidence="23" key="1">
    <citation type="submission" date="2022-12" db="EMBL/GenBank/DDBJ databases">
        <authorList>
            <person name="Alioto T."/>
            <person name="Alioto T."/>
            <person name="Gomez Garrido J."/>
        </authorList>
    </citation>
    <scope>NUCLEOTIDE SEQUENCE</scope>
</reference>
<evidence type="ECO:0000256" key="8">
    <source>
        <dbReference type="ARBA" id="ARBA00022946"/>
    </source>
</evidence>
<evidence type="ECO:0000256" key="17">
    <source>
        <dbReference type="ARBA" id="ARBA00074811"/>
    </source>
</evidence>
<keyword evidence="6" id="KW-0285">Flavoprotein</keyword>
<dbReference type="AlphaFoldDB" id="A0AA35L136"/>
<evidence type="ECO:0000256" key="4">
    <source>
        <dbReference type="ARBA" id="ARBA00008609"/>
    </source>
</evidence>
<evidence type="ECO:0000256" key="3">
    <source>
        <dbReference type="ARBA" id="ARBA00005465"/>
    </source>
</evidence>
<dbReference type="EC" id="1.5.8.4" evidence="16"/>
<keyword evidence="11" id="KW-0496">Mitochondrion</keyword>
<dbReference type="Pfam" id="PF08669">
    <property type="entry name" value="GCV_T_C"/>
    <property type="match status" value="1"/>
</dbReference>
<dbReference type="GO" id="GO:0047865">
    <property type="term" value="F:dimethylglycine dehydrogenase activity"/>
    <property type="evidence" value="ECO:0007669"/>
    <property type="project" value="UniProtKB-EC"/>
</dbReference>
<comment type="similarity">
    <text evidence="3">Belongs to the flavin monoamine oxidase family. FIG1 subfamily.</text>
</comment>